<dbReference type="InterPro" id="IPR032284">
    <property type="entry name" value="RecQ_Zn-bd"/>
</dbReference>
<dbReference type="GO" id="GO:0016787">
    <property type="term" value="F:hydrolase activity"/>
    <property type="evidence" value="ECO:0007669"/>
    <property type="project" value="UniProtKB-KW"/>
</dbReference>
<dbReference type="InterPro" id="IPR036390">
    <property type="entry name" value="WH_DNA-bd_sf"/>
</dbReference>
<dbReference type="SUPFAM" id="SSF52540">
    <property type="entry name" value="P-loop containing nucleoside triphosphate hydrolases"/>
    <property type="match status" value="1"/>
</dbReference>
<keyword evidence="16" id="KW-1185">Reference proteome</keyword>
<evidence type="ECO:0000259" key="13">
    <source>
        <dbReference type="PROSITE" id="PS51192"/>
    </source>
</evidence>
<dbReference type="OMA" id="VGLTHEI"/>
<dbReference type="SUPFAM" id="SSF46785">
    <property type="entry name" value="Winged helix' DNA-binding domain"/>
    <property type="match status" value="1"/>
</dbReference>
<dbReference type="Gene3D" id="1.10.10.10">
    <property type="entry name" value="Winged helix-like DNA-binding domain superfamily/Winged helix DNA-binding domain"/>
    <property type="match status" value="1"/>
</dbReference>
<feature type="region of interest" description="Disordered" evidence="11">
    <location>
        <begin position="763"/>
        <end position="809"/>
    </location>
</feature>
<proteinExistence type="inferred from homology"/>
<feature type="domain" description="Helicase ATP-binding" evidence="13">
    <location>
        <begin position="16"/>
        <end position="183"/>
    </location>
</feature>
<dbReference type="EC" id="5.6.2.4" evidence="10"/>
<feature type="non-terminal residue" evidence="15">
    <location>
        <position position="1"/>
    </location>
</feature>
<comment type="catalytic activity">
    <reaction evidence="9 10">
        <text>Couples ATP hydrolysis with the unwinding of duplex DNA by translocating in the 3'-5' direction.</text>
        <dbReference type="EC" id="5.6.2.4"/>
    </reaction>
</comment>
<sequence>KYFGHSSFRTYQKEAIQEILQGRDAFIIMATGSGKSLCYQLPALLTSKTAIVISPLISLMQDQVMSLQQQGINAQYLSSAQTKDNVIANAEKGDFDIIYMTPERACSISNGFWSRMMEKGVSLLAIDEAHCISEWGHDFRGEYKELDKLRKFLPHVPFVALTATATEKVQVDIMQSLKLVNPYKVIGSFDRPNLYYGVKTLNRTAAFREELAHEIAKDIKGGGSTIVYCATIKDTEEVFESIRLAGIEAGHYHGQMSSKSRESVHRSFIKDELQVMVATVAFGMGIDKPNIRRVIHYGCPKSLESYYQESGRCGRDGLPSKCWLYYTRADFGRAEFYLSDVRTEERRKAVMNSFIAAQKYCNTTTCRRKYFLEYFGEKVAFDNCGNCDNCTSSRSVEQRDMSKEAYLLLACIQSCGGRWGLNVPIDVLRGARTKKVIENRFDTLPVHGLGKHFSVNWWKALGDQLIGLGYLIEKMTDVYRCISVSHQGRDFLQLASNVNQPPLVLPVNHEMVNEETVKNGFQTGTIDGDLESLSTLECRGFSETEVKLYSMLLGFRAELAQSEFTAPYAICSEQTLQKLAKLRPSTKARLGNIDGVNQHLIMRHGDRIIQNLKHFSKNLELRLDGELPVQPSIPRSSTSSIESKVTPAKMEAWRMWQEGGLSFSHIANLPERPAPVKDSTIIEYILEVGRAGYDVNWTRFCKETGLTHKIAKEIRVGIDKAGSKERLKPIKEQLPEFVSYTHIKTFLNIEDLGLSIDEIVAEQPSEDEDVSHSKDSPSVLQAGFESTPPCSEENDLVKASSPSKEDTFAKPPWIASDAKAITHGRKTEVKDIFSDFENPTKKHCSKYVCKPQIDVQPLQVTEDTLLSWLSKCDG</sequence>
<dbReference type="GO" id="GO:0005694">
    <property type="term" value="C:chromosome"/>
    <property type="evidence" value="ECO:0007669"/>
    <property type="project" value="TreeGrafter"/>
</dbReference>
<dbReference type="Pfam" id="PF16124">
    <property type="entry name" value="RecQ_Zn_bind"/>
    <property type="match status" value="1"/>
</dbReference>
<keyword evidence="4 10" id="KW-0378">Hydrolase</keyword>
<dbReference type="GO" id="GO:0005737">
    <property type="term" value="C:cytoplasm"/>
    <property type="evidence" value="ECO:0007669"/>
    <property type="project" value="TreeGrafter"/>
</dbReference>
<dbReference type="FunFam" id="1.10.10.10:FF:000513">
    <property type="entry name" value="ATP-dependent DNA helicase"/>
    <property type="match status" value="1"/>
</dbReference>
<dbReference type="InterPro" id="IPR010997">
    <property type="entry name" value="HRDC-like_sf"/>
</dbReference>
<dbReference type="GO" id="GO:0005634">
    <property type="term" value="C:nucleus"/>
    <property type="evidence" value="ECO:0007669"/>
    <property type="project" value="UniProtKB-SubCell"/>
</dbReference>
<evidence type="ECO:0000256" key="5">
    <source>
        <dbReference type="ARBA" id="ARBA00022806"/>
    </source>
</evidence>
<dbReference type="InterPro" id="IPR029491">
    <property type="entry name" value="Helicase_HTH"/>
</dbReference>
<dbReference type="GO" id="GO:0005524">
    <property type="term" value="F:ATP binding"/>
    <property type="evidence" value="ECO:0007669"/>
    <property type="project" value="UniProtKB-KW"/>
</dbReference>
<dbReference type="GO" id="GO:0043138">
    <property type="term" value="F:3'-5' DNA helicase activity"/>
    <property type="evidence" value="ECO:0007669"/>
    <property type="project" value="UniProtKB-EC"/>
</dbReference>
<reference evidence="15 16" key="1">
    <citation type="journal article" date="2021" name="Nat. Plants">
        <title>The Taxus genome provides insights into paclitaxel biosynthesis.</title>
        <authorList>
            <person name="Xiong X."/>
            <person name="Gou J."/>
            <person name="Liao Q."/>
            <person name="Li Y."/>
            <person name="Zhou Q."/>
            <person name="Bi G."/>
            <person name="Li C."/>
            <person name="Du R."/>
            <person name="Wang X."/>
            <person name="Sun T."/>
            <person name="Guo L."/>
            <person name="Liang H."/>
            <person name="Lu P."/>
            <person name="Wu Y."/>
            <person name="Zhang Z."/>
            <person name="Ro D.K."/>
            <person name="Shang Y."/>
            <person name="Huang S."/>
            <person name="Yan J."/>
        </authorList>
    </citation>
    <scope>NUCLEOTIDE SEQUENCE [LARGE SCALE GENOMIC DNA]</scope>
    <source>
        <strain evidence="15">Ta-2019</strain>
    </source>
</reference>
<comment type="similarity">
    <text evidence="2 10">Belongs to the helicase family. RecQ subfamily.</text>
</comment>
<dbReference type="CDD" id="cd18794">
    <property type="entry name" value="SF2_C_RecQ"/>
    <property type="match status" value="1"/>
</dbReference>
<keyword evidence="5 10" id="KW-0347">Helicase</keyword>
<dbReference type="Proteomes" id="UP000824469">
    <property type="component" value="Unassembled WGS sequence"/>
</dbReference>
<evidence type="ECO:0000256" key="11">
    <source>
        <dbReference type="SAM" id="MobiDB-lite"/>
    </source>
</evidence>
<dbReference type="Pfam" id="PF09382">
    <property type="entry name" value="RQC"/>
    <property type="match status" value="1"/>
</dbReference>
<feature type="domain" description="Helicase C-terminal" evidence="14">
    <location>
        <begin position="207"/>
        <end position="361"/>
    </location>
</feature>
<evidence type="ECO:0000256" key="10">
    <source>
        <dbReference type="RuleBase" id="RU364117"/>
    </source>
</evidence>
<evidence type="ECO:0000256" key="7">
    <source>
        <dbReference type="ARBA" id="ARBA00023125"/>
    </source>
</evidence>
<accession>A0AA38FQT4</accession>
<dbReference type="InterPro" id="IPR027417">
    <property type="entry name" value="P-loop_NTPase"/>
</dbReference>
<feature type="non-terminal residue" evidence="15">
    <location>
        <position position="874"/>
    </location>
</feature>
<dbReference type="SMART" id="SM00490">
    <property type="entry name" value="HELICc"/>
    <property type="match status" value="1"/>
</dbReference>
<protein>
    <recommendedName>
        <fullName evidence="10">ATP-dependent DNA helicase</fullName>
        <ecNumber evidence="10">5.6.2.4</ecNumber>
    </recommendedName>
</protein>
<keyword evidence="10" id="KW-0539">Nucleus</keyword>
<dbReference type="SUPFAM" id="SSF47819">
    <property type="entry name" value="HRDC-like"/>
    <property type="match status" value="1"/>
</dbReference>
<evidence type="ECO:0000256" key="6">
    <source>
        <dbReference type="ARBA" id="ARBA00022840"/>
    </source>
</evidence>
<dbReference type="GO" id="GO:0006260">
    <property type="term" value="P:DNA replication"/>
    <property type="evidence" value="ECO:0007669"/>
    <property type="project" value="InterPro"/>
</dbReference>
<organism evidence="15 16">
    <name type="scientific">Taxus chinensis</name>
    <name type="common">Chinese yew</name>
    <name type="synonym">Taxus wallichiana var. chinensis</name>
    <dbReference type="NCBI Taxonomy" id="29808"/>
    <lineage>
        <taxon>Eukaryota</taxon>
        <taxon>Viridiplantae</taxon>
        <taxon>Streptophyta</taxon>
        <taxon>Embryophyta</taxon>
        <taxon>Tracheophyta</taxon>
        <taxon>Spermatophyta</taxon>
        <taxon>Pinopsida</taxon>
        <taxon>Pinidae</taxon>
        <taxon>Conifers II</taxon>
        <taxon>Cupressales</taxon>
        <taxon>Taxaceae</taxon>
        <taxon>Taxus</taxon>
    </lineage>
</organism>
<dbReference type="Pfam" id="PF14493">
    <property type="entry name" value="HTH_40"/>
    <property type="match status" value="1"/>
</dbReference>
<gene>
    <name evidence="15" type="ORF">KI387_036867</name>
</gene>
<dbReference type="Pfam" id="PF00570">
    <property type="entry name" value="HRDC"/>
    <property type="match status" value="1"/>
</dbReference>
<comment type="subcellular location">
    <subcellularLocation>
        <location evidence="10">Nucleus</location>
    </subcellularLocation>
</comment>
<dbReference type="InterPro" id="IPR044876">
    <property type="entry name" value="HRDC_dom_sf"/>
</dbReference>
<dbReference type="AlphaFoldDB" id="A0AA38FQT4"/>
<dbReference type="FunFam" id="3.40.50.300:FF:001450">
    <property type="entry name" value="ATP-dependent DNA helicase"/>
    <property type="match status" value="1"/>
</dbReference>
<evidence type="ECO:0000256" key="2">
    <source>
        <dbReference type="ARBA" id="ARBA00005446"/>
    </source>
</evidence>
<evidence type="ECO:0000256" key="3">
    <source>
        <dbReference type="ARBA" id="ARBA00022741"/>
    </source>
</evidence>
<dbReference type="InterPro" id="IPR014001">
    <property type="entry name" value="Helicase_ATP-bd"/>
</dbReference>
<dbReference type="Gene3D" id="1.10.150.80">
    <property type="entry name" value="HRDC domain"/>
    <property type="match status" value="1"/>
</dbReference>
<dbReference type="SMART" id="SM00487">
    <property type="entry name" value="DEXDc"/>
    <property type="match status" value="1"/>
</dbReference>
<dbReference type="PROSITE" id="PS51192">
    <property type="entry name" value="HELICASE_ATP_BIND_1"/>
    <property type="match status" value="1"/>
</dbReference>
<evidence type="ECO:0000313" key="15">
    <source>
        <dbReference type="EMBL" id="KAH9308956.1"/>
    </source>
</evidence>
<evidence type="ECO:0000313" key="16">
    <source>
        <dbReference type="Proteomes" id="UP000824469"/>
    </source>
</evidence>
<dbReference type="SMART" id="SM00956">
    <property type="entry name" value="RQC"/>
    <property type="match status" value="1"/>
</dbReference>
<dbReference type="NCBIfam" id="TIGR00614">
    <property type="entry name" value="recQ_fam"/>
    <property type="match status" value="1"/>
</dbReference>
<dbReference type="FunFam" id="3.40.50.300:FF:001456">
    <property type="entry name" value="ATP-dependent DNA helicase"/>
    <property type="match status" value="1"/>
</dbReference>
<dbReference type="EMBL" id="JAHRHJ020000007">
    <property type="protein sequence ID" value="KAH9308956.1"/>
    <property type="molecule type" value="Genomic_DNA"/>
</dbReference>
<dbReference type="InterPro" id="IPR001650">
    <property type="entry name" value="Helicase_C-like"/>
</dbReference>
<keyword evidence="6 10" id="KW-0067">ATP-binding</keyword>
<dbReference type="InterPro" id="IPR004589">
    <property type="entry name" value="DNA_helicase_ATP-dep_RecQ"/>
</dbReference>
<dbReference type="Gene3D" id="3.40.50.300">
    <property type="entry name" value="P-loop containing nucleotide triphosphate hydrolases"/>
    <property type="match status" value="2"/>
</dbReference>
<name>A0AA38FQT4_TAXCH</name>
<dbReference type="GO" id="GO:0000724">
    <property type="term" value="P:double-strand break repair via homologous recombination"/>
    <property type="evidence" value="ECO:0007669"/>
    <property type="project" value="TreeGrafter"/>
</dbReference>
<evidence type="ECO:0000256" key="4">
    <source>
        <dbReference type="ARBA" id="ARBA00022801"/>
    </source>
</evidence>
<dbReference type="PROSITE" id="PS51194">
    <property type="entry name" value="HELICASE_CTER"/>
    <property type="match status" value="1"/>
</dbReference>
<evidence type="ECO:0000256" key="8">
    <source>
        <dbReference type="ARBA" id="ARBA00023235"/>
    </source>
</evidence>
<dbReference type="Pfam" id="PF00271">
    <property type="entry name" value="Helicase_C"/>
    <property type="match status" value="1"/>
</dbReference>
<feature type="domain" description="HRDC" evidence="12">
    <location>
        <begin position="542"/>
        <end position="622"/>
    </location>
</feature>
<evidence type="ECO:0000256" key="1">
    <source>
        <dbReference type="ARBA" id="ARBA00001947"/>
    </source>
</evidence>
<comment type="cofactor">
    <cofactor evidence="1">
        <name>Zn(2+)</name>
        <dbReference type="ChEBI" id="CHEBI:29105"/>
    </cofactor>
</comment>
<evidence type="ECO:0000256" key="9">
    <source>
        <dbReference type="ARBA" id="ARBA00034617"/>
    </source>
</evidence>
<keyword evidence="8" id="KW-0413">Isomerase</keyword>
<dbReference type="CDD" id="cd17920">
    <property type="entry name" value="DEXHc_RecQ"/>
    <property type="match status" value="1"/>
</dbReference>
<dbReference type="PANTHER" id="PTHR13710:SF120">
    <property type="entry name" value="BIFUNCTIONAL 3'-5' EXONUCLEASE_ATP-DEPENDENT HELICASE WRN"/>
    <property type="match status" value="1"/>
</dbReference>
<comment type="catalytic activity">
    <reaction evidence="10">
        <text>ATP + H2O = ADP + phosphate + H(+)</text>
        <dbReference type="Rhea" id="RHEA:13065"/>
        <dbReference type="ChEBI" id="CHEBI:15377"/>
        <dbReference type="ChEBI" id="CHEBI:15378"/>
        <dbReference type="ChEBI" id="CHEBI:30616"/>
        <dbReference type="ChEBI" id="CHEBI:43474"/>
        <dbReference type="ChEBI" id="CHEBI:456216"/>
    </reaction>
</comment>
<dbReference type="GO" id="GO:0003677">
    <property type="term" value="F:DNA binding"/>
    <property type="evidence" value="ECO:0007669"/>
    <property type="project" value="UniProtKB-KW"/>
</dbReference>
<evidence type="ECO:0000259" key="12">
    <source>
        <dbReference type="PROSITE" id="PS50967"/>
    </source>
</evidence>
<dbReference type="PROSITE" id="PS50967">
    <property type="entry name" value="HRDC"/>
    <property type="match status" value="1"/>
</dbReference>
<dbReference type="InterPro" id="IPR002121">
    <property type="entry name" value="HRDC_dom"/>
</dbReference>
<dbReference type="GO" id="GO:0009378">
    <property type="term" value="F:four-way junction helicase activity"/>
    <property type="evidence" value="ECO:0007669"/>
    <property type="project" value="TreeGrafter"/>
</dbReference>
<keyword evidence="3 10" id="KW-0547">Nucleotide-binding</keyword>
<dbReference type="PANTHER" id="PTHR13710">
    <property type="entry name" value="DNA HELICASE RECQ FAMILY MEMBER"/>
    <property type="match status" value="1"/>
</dbReference>
<dbReference type="Pfam" id="PF00270">
    <property type="entry name" value="DEAD"/>
    <property type="match status" value="1"/>
</dbReference>
<dbReference type="InterPro" id="IPR036388">
    <property type="entry name" value="WH-like_DNA-bd_sf"/>
</dbReference>
<dbReference type="InterPro" id="IPR018982">
    <property type="entry name" value="RQC_domain"/>
</dbReference>
<evidence type="ECO:0000259" key="14">
    <source>
        <dbReference type="PROSITE" id="PS51194"/>
    </source>
</evidence>
<keyword evidence="7" id="KW-0238">DNA-binding</keyword>
<comment type="caution">
    <text evidence="15">The sequence shown here is derived from an EMBL/GenBank/DDBJ whole genome shotgun (WGS) entry which is preliminary data.</text>
</comment>
<dbReference type="InterPro" id="IPR011545">
    <property type="entry name" value="DEAD/DEAH_box_helicase_dom"/>
</dbReference>